<comment type="caution">
    <text evidence="1">The sequence shown here is derived from an EMBL/GenBank/DDBJ whole genome shotgun (WGS) entry which is preliminary data.</text>
</comment>
<reference evidence="1" key="1">
    <citation type="submission" date="2023-03" db="EMBL/GenBank/DDBJ databases">
        <title>Chromosome-level genomes of two armyworms, Mythimna separata and Mythimna loreyi, provide insights into the biosynthesis and reception of sex pheromones.</title>
        <authorList>
            <person name="Zhao H."/>
        </authorList>
    </citation>
    <scope>NUCLEOTIDE SEQUENCE</scope>
    <source>
        <strain evidence="1">BeijingLab</strain>
    </source>
</reference>
<accession>A0ACC2Q6X1</accession>
<proteinExistence type="predicted"/>
<name>A0ACC2Q6X1_9NEOP</name>
<keyword evidence="2" id="KW-1185">Reference proteome</keyword>
<dbReference type="Proteomes" id="UP001231649">
    <property type="component" value="Chromosome 28"/>
</dbReference>
<sequence>MEDLALQEVRNSSKSEKDEKITYNNIRTNSGLCCICRTPPIHTKNYYGHVFCTECFYKYIFSPPKTDCSGDITKKDRESKEDKKEAKEEEKEVTEYALAASNATATAATAKEFVK</sequence>
<organism evidence="1 2">
    <name type="scientific">Mythimna loreyi</name>
    <dbReference type="NCBI Taxonomy" id="667449"/>
    <lineage>
        <taxon>Eukaryota</taxon>
        <taxon>Metazoa</taxon>
        <taxon>Ecdysozoa</taxon>
        <taxon>Arthropoda</taxon>
        <taxon>Hexapoda</taxon>
        <taxon>Insecta</taxon>
        <taxon>Pterygota</taxon>
        <taxon>Neoptera</taxon>
        <taxon>Endopterygota</taxon>
        <taxon>Lepidoptera</taxon>
        <taxon>Glossata</taxon>
        <taxon>Ditrysia</taxon>
        <taxon>Noctuoidea</taxon>
        <taxon>Noctuidae</taxon>
        <taxon>Noctuinae</taxon>
        <taxon>Hadenini</taxon>
        <taxon>Mythimna</taxon>
    </lineage>
</organism>
<gene>
    <name evidence="1" type="ORF">PYW08_010917</name>
</gene>
<protein>
    <submittedName>
        <fullName evidence="1">Uncharacterized protein</fullName>
    </submittedName>
</protein>
<evidence type="ECO:0000313" key="1">
    <source>
        <dbReference type="EMBL" id="KAJ8706291.1"/>
    </source>
</evidence>
<evidence type="ECO:0000313" key="2">
    <source>
        <dbReference type="Proteomes" id="UP001231649"/>
    </source>
</evidence>
<dbReference type="EMBL" id="CM056804">
    <property type="protein sequence ID" value="KAJ8706291.1"/>
    <property type="molecule type" value="Genomic_DNA"/>
</dbReference>